<dbReference type="OrthoDB" id="373498at2759"/>
<keyword evidence="2" id="KW-1185">Reference proteome</keyword>
<dbReference type="STRING" id="763407.A0A167L1V6"/>
<name>A0A167L1V6_PHYB8</name>
<dbReference type="Pfam" id="PF04252">
    <property type="entry name" value="SFM1-like"/>
    <property type="match status" value="1"/>
</dbReference>
<proteinExistence type="predicted"/>
<dbReference type="VEuPathDB" id="FungiDB:PHYBLDRAFT_156229"/>
<protein>
    <submittedName>
        <fullName evidence="1">Uncharacterized protein</fullName>
    </submittedName>
</protein>
<dbReference type="AlphaFoldDB" id="A0A167L1V6"/>
<dbReference type="InterPro" id="IPR007364">
    <property type="entry name" value="SFM1-like"/>
</dbReference>
<dbReference type="PANTHER" id="PTHR35517:SF1">
    <property type="entry name" value="PROTEIN ARGININE N-METHYLTRANSFERASE SFM1"/>
    <property type="match status" value="1"/>
</dbReference>
<dbReference type="PANTHER" id="PTHR35517">
    <property type="entry name" value="PROTEIN ARGININE N-METHYLTRANSFERASE SFM1"/>
    <property type="match status" value="1"/>
</dbReference>
<dbReference type="EMBL" id="KV440992">
    <property type="protein sequence ID" value="OAD69399.1"/>
    <property type="molecule type" value="Genomic_DNA"/>
</dbReference>
<evidence type="ECO:0000313" key="2">
    <source>
        <dbReference type="Proteomes" id="UP000077315"/>
    </source>
</evidence>
<dbReference type="InParanoid" id="A0A167L1V6"/>
<dbReference type="CDD" id="cd18090">
    <property type="entry name" value="Arginine_MT_Sfm1"/>
    <property type="match status" value="1"/>
</dbReference>
<dbReference type="GeneID" id="28994379"/>
<reference evidence="2" key="1">
    <citation type="submission" date="2015-06" db="EMBL/GenBank/DDBJ databases">
        <title>Expansion of signal transduction pathways in fungi by whole-genome duplication.</title>
        <authorList>
            <consortium name="DOE Joint Genome Institute"/>
            <person name="Corrochano L.M."/>
            <person name="Kuo A."/>
            <person name="Marcet-Houben M."/>
            <person name="Polaino S."/>
            <person name="Salamov A."/>
            <person name="Villalobos J.M."/>
            <person name="Alvarez M.I."/>
            <person name="Avalos J."/>
            <person name="Benito E.P."/>
            <person name="Benoit I."/>
            <person name="Burger G."/>
            <person name="Camino L.P."/>
            <person name="Canovas D."/>
            <person name="Cerda-Olmedo E."/>
            <person name="Cheng J.-F."/>
            <person name="Dominguez A."/>
            <person name="Elias M."/>
            <person name="Eslava A.P."/>
            <person name="Glaser F."/>
            <person name="Grimwood J."/>
            <person name="Gutierrez G."/>
            <person name="Heitman J."/>
            <person name="Henrissat B."/>
            <person name="Iturriaga E.A."/>
            <person name="Lang B.F."/>
            <person name="Lavin J.L."/>
            <person name="Lee S."/>
            <person name="Li W."/>
            <person name="Lindquist E."/>
            <person name="Lopez-Garcia S."/>
            <person name="Luque E.M."/>
            <person name="Marcos A.T."/>
            <person name="Martin J."/>
            <person name="McCluskey K."/>
            <person name="Medina H.R."/>
            <person name="Miralles-Duran A."/>
            <person name="Miyazaki A."/>
            <person name="Munoz-Torres E."/>
            <person name="Oguiza J.A."/>
            <person name="Ohm R."/>
            <person name="Olmedo M."/>
            <person name="Orejas M."/>
            <person name="Ortiz-Castellanos L."/>
            <person name="Pisabarro A.G."/>
            <person name="Rodriguez-Romero J."/>
            <person name="Ruiz-Herrera J."/>
            <person name="Ruiz-Vazquez R."/>
            <person name="Sanz C."/>
            <person name="Schackwitz W."/>
            <person name="Schmutz J."/>
            <person name="Shahriari M."/>
            <person name="Shelest E."/>
            <person name="Silva-Franco F."/>
            <person name="Soanes D."/>
            <person name="Syed K."/>
            <person name="Tagua V.G."/>
            <person name="Talbot N.J."/>
            <person name="Thon M."/>
            <person name="De vries R.P."/>
            <person name="Wiebenga A."/>
            <person name="Yadav J.S."/>
            <person name="Braun E.L."/>
            <person name="Baker S."/>
            <person name="Garre V."/>
            <person name="Horwitz B."/>
            <person name="Torres-Martinez S."/>
            <person name="Idnurm A."/>
            <person name="Herrera-Estrella A."/>
            <person name="Gabaldon T."/>
            <person name="Grigoriev I.V."/>
        </authorList>
    </citation>
    <scope>NUCLEOTIDE SEQUENCE [LARGE SCALE GENOMIC DNA]</scope>
    <source>
        <strain evidence="2">NRRL 1555(-)</strain>
    </source>
</reference>
<organism evidence="1 2">
    <name type="scientific">Phycomyces blakesleeanus (strain ATCC 8743b / DSM 1359 / FGSC 10004 / NBRC 33097 / NRRL 1555)</name>
    <dbReference type="NCBI Taxonomy" id="763407"/>
    <lineage>
        <taxon>Eukaryota</taxon>
        <taxon>Fungi</taxon>
        <taxon>Fungi incertae sedis</taxon>
        <taxon>Mucoromycota</taxon>
        <taxon>Mucoromycotina</taxon>
        <taxon>Mucoromycetes</taxon>
        <taxon>Mucorales</taxon>
        <taxon>Phycomycetaceae</taxon>
        <taxon>Phycomyces</taxon>
    </lineage>
</organism>
<dbReference type="Proteomes" id="UP000077315">
    <property type="component" value="Unassembled WGS sequence"/>
</dbReference>
<gene>
    <name evidence="1" type="ORF">PHYBLDRAFT_156229</name>
</gene>
<accession>A0A167L1V6</accession>
<sequence>MSKRSFIIEHMEDDVHEWCVLEYKHMLMNIGPDHLYFSGLTQKCLESGMPEELKKANCHQEDVLHLPNVDPSEICLLDPAGTSELAPEDGDKFKYFLFGGILGDDPPKDRTKELRKLGFAGRRLGPVQMTTDTAVNVTKRVVEDRIPLDKIPYIDYPELKFSRHESVTMPFRYIANLKTIVTKDGKEKVIKKPLMPPGMLELIKKDNDESLEF</sequence>
<dbReference type="GO" id="GO:0035241">
    <property type="term" value="F:protein-arginine omega-N monomethyltransferase activity"/>
    <property type="evidence" value="ECO:0007669"/>
    <property type="project" value="TreeGrafter"/>
</dbReference>
<dbReference type="RefSeq" id="XP_018287439.1">
    <property type="nucleotide sequence ID" value="XM_018433473.1"/>
</dbReference>
<evidence type="ECO:0000313" key="1">
    <source>
        <dbReference type="EMBL" id="OAD69399.1"/>
    </source>
</evidence>